<comment type="subcellular location">
    <subcellularLocation>
        <location evidence="2">Cytoplasm</location>
    </subcellularLocation>
</comment>
<evidence type="ECO:0000256" key="2">
    <source>
        <dbReference type="HAMAP-Rule" id="MF_01103"/>
    </source>
</evidence>
<dbReference type="SUPFAM" id="SSF158221">
    <property type="entry name" value="YnzC-like"/>
    <property type="match status" value="1"/>
</dbReference>
<dbReference type="GO" id="GO:0005737">
    <property type="term" value="C:cytoplasm"/>
    <property type="evidence" value="ECO:0007669"/>
    <property type="project" value="UniProtKB-SubCell"/>
</dbReference>
<dbReference type="Proteomes" id="UP000823897">
    <property type="component" value="Unassembled WGS sequence"/>
</dbReference>
<gene>
    <name evidence="3" type="ORF">H9911_00240</name>
</gene>
<dbReference type="Gene3D" id="1.10.287.540">
    <property type="entry name" value="Helix hairpin bin"/>
    <property type="match status" value="1"/>
</dbReference>
<organism evidence="3 4">
    <name type="scientific">Candidatus Mediterraneibacter tabaqchaliae</name>
    <dbReference type="NCBI Taxonomy" id="2838689"/>
    <lineage>
        <taxon>Bacteria</taxon>
        <taxon>Bacillati</taxon>
        <taxon>Bacillota</taxon>
        <taxon>Clostridia</taxon>
        <taxon>Lachnospirales</taxon>
        <taxon>Lachnospiraceae</taxon>
        <taxon>Mediterraneibacter</taxon>
    </lineage>
</organism>
<comment type="similarity">
    <text evidence="2">Belongs to the UPF0291 family.</text>
</comment>
<dbReference type="AlphaFoldDB" id="A0A9D2U148"/>
<name>A0A9D2U148_9FIRM</name>
<evidence type="ECO:0000313" key="4">
    <source>
        <dbReference type="Proteomes" id="UP000823897"/>
    </source>
</evidence>
<reference evidence="3" key="2">
    <citation type="submission" date="2021-04" db="EMBL/GenBank/DDBJ databases">
        <authorList>
            <person name="Gilroy R."/>
        </authorList>
    </citation>
    <scope>NUCLEOTIDE SEQUENCE</scope>
    <source>
        <strain evidence="3">ChiGjej3B3-11674</strain>
    </source>
</reference>
<sequence length="73" mass="8529">MDAQKIQRINELYRKSKAEGLTEAERQEQKLLRAEYLESVKRNLRGQLNNIDIEEKDGTVINLGEKYGNKRGH</sequence>
<dbReference type="EMBL" id="DWUV01000006">
    <property type="protein sequence ID" value="HJD32952.1"/>
    <property type="molecule type" value="Genomic_DNA"/>
</dbReference>
<evidence type="ECO:0000256" key="1">
    <source>
        <dbReference type="ARBA" id="ARBA00022490"/>
    </source>
</evidence>
<reference evidence="3" key="1">
    <citation type="journal article" date="2021" name="PeerJ">
        <title>Extensive microbial diversity within the chicken gut microbiome revealed by metagenomics and culture.</title>
        <authorList>
            <person name="Gilroy R."/>
            <person name="Ravi A."/>
            <person name="Getino M."/>
            <person name="Pursley I."/>
            <person name="Horton D.L."/>
            <person name="Alikhan N.F."/>
            <person name="Baker D."/>
            <person name="Gharbi K."/>
            <person name="Hall N."/>
            <person name="Watson M."/>
            <person name="Adriaenssens E.M."/>
            <person name="Foster-Nyarko E."/>
            <person name="Jarju S."/>
            <person name="Secka A."/>
            <person name="Antonio M."/>
            <person name="Oren A."/>
            <person name="Chaudhuri R.R."/>
            <person name="La Ragione R."/>
            <person name="Hildebrand F."/>
            <person name="Pallen M.J."/>
        </authorList>
    </citation>
    <scope>NUCLEOTIDE SEQUENCE</scope>
    <source>
        <strain evidence="3">ChiGjej3B3-11674</strain>
    </source>
</reference>
<dbReference type="PANTHER" id="PTHR37300">
    <property type="entry name" value="UPF0291 PROTEIN CBO2609/CLC_2481"/>
    <property type="match status" value="1"/>
</dbReference>
<dbReference type="PANTHER" id="PTHR37300:SF1">
    <property type="entry name" value="UPF0291 PROTEIN YNZC"/>
    <property type="match status" value="1"/>
</dbReference>
<comment type="caution">
    <text evidence="3">The sequence shown here is derived from an EMBL/GenBank/DDBJ whole genome shotgun (WGS) entry which is preliminary data.</text>
</comment>
<protein>
    <recommendedName>
        <fullName evidence="2">UPF0291 protein H9911_00240</fullName>
    </recommendedName>
</protein>
<dbReference type="HAMAP" id="MF_01103">
    <property type="entry name" value="UPF0291"/>
    <property type="match status" value="1"/>
</dbReference>
<proteinExistence type="inferred from homology"/>
<keyword evidence="1 2" id="KW-0963">Cytoplasm</keyword>
<dbReference type="InterPro" id="IPR009242">
    <property type="entry name" value="DUF896"/>
</dbReference>
<evidence type="ECO:0000313" key="3">
    <source>
        <dbReference type="EMBL" id="HJD32952.1"/>
    </source>
</evidence>
<accession>A0A9D2U148</accession>
<dbReference type="Pfam" id="PF05979">
    <property type="entry name" value="DUF896"/>
    <property type="match status" value="1"/>
</dbReference>